<reference evidence="2" key="1">
    <citation type="journal article" date="2021" name="PeerJ">
        <title>Extensive microbial diversity within the chicken gut microbiome revealed by metagenomics and culture.</title>
        <authorList>
            <person name="Gilroy R."/>
            <person name="Ravi A."/>
            <person name="Getino M."/>
            <person name="Pursley I."/>
            <person name="Horton D.L."/>
            <person name="Alikhan N.F."/>
            <person name="Baker D."/>
            <person name="Gharbi K."/>
            <person name="Hall N."/>
            <person name="Watson M."/>
            <person name="Adriaenssens E.M."/>
            <person name="Foster-Nyarko E."/>
            <person name="Jarju S."/>
            <person name="Secka A."/>
            <person name="Antonio M."/>
            <person name="Oren A."/>
            <person name="Chaudhuri R.R."/>
            <person name="La Ragione R."/>
            <person name="Hildebrand F."/>
            <person name="Pallen M.J."/>
        </authorList>
    </citation>
    <scope>NUCLEOTIDE SEQUENCE</scope>
    <source>
        <strain evidence="2">CHK121-7720</strain>
    </source>
</reference>
<dbReference type="RefSeq" id="WP_273305621.1">
    <property type="nucleotide sequence ID" value="NZ_DYUD01000012.1"/>
</dbReference>
<evidence type="ECO:0000313" key="2">
    <source>
        <dbReference type="EMBL" id="HJG88580.1"/>
    </source>
</evidence>
<feature type="domain" description="Thioredoxin" evidence="1">
    <location>
        <begin position="259"/>
        <end position="389"/>
    </location>
</feature>
<dbReference type="Proteomes" id="UP000757103">
    <property type="component" value="Unassembled WGS sequence"/>
</dbReference>
<reference evidence="2" key="2">
    <citation type="submission" date="2021-09" db="EMBL/GenBank/DDBJ databases">
        <authorList>
            <person name="Gilroy R."/>
        </authorList>
    </citation>
    <scope>NUCLEOTIDE SEQUENCE</scope>
    <source>
        <strain evidence="2">CHK121-7720</strain>
    </source>
</reference>
<dbReference type="AlphaFoldDB" id="A0A921SU46"/>
<dbReference type="InterPro" id="IPR013766">
    <property type="entry name" value="Thioredoxin_domain"/>
</dbReference>
<accession>A0A921SU46</accession>
<evidence type="ECO:0000313" key="3">
    <source>
        <dbReference type="Proteomes" id="UP000757103"/>
    </source>
</evidence>
<dbReference type="SUPFAM" id="SSF52833">
    <property type="entry name" value="Thioredoxin-like"/>
    <property type="match status" value="1"/>
</dbReference>
<sequence length="397" mass="45045">MTHHRLEILLLGIFTGLASLQAQEGVDRIAARLDSITNYRATFSYLVTLPITDSDIEYRARLDYRREPADTLCGYSYLVGYKAENDTCPYPNFAAYSRGDCFRFDRNRLREYHNESNPEPFARHGNYPGIHRSGLFAELFPAEIARQLWEYRQRPDCRVQFFPDTLVQGTRCDAILVTDSVRGEVARTLLYTFAPDGLPLYRETENNPGHLGSQTVIVRYESSDTHTSFPPDHFDESHLLQTYGEVFRLYREGDFAARDRVGQMAPPFSLPWGERRFALTQLKGQPALLLFLDDRGEFCTPARRMAEELSLQEGLTPVFLYAGQQPDSSPNPAGAIVLEQATKTAGAYGVTGFPTLFLLDPEGIIRYVKVGYTPTLTEEVRQAIGQMQTPHTHRPPQ</sequence>
<organism evidence="2 3">
    <name type="scientific">Barnesiella viscericola</name>
    <dbReference type="NCBI Taxonomy" id="397865"/>
    <lineage>
        <taxon>Bacteria</taxon>
        <taxon>Pseudomonadati</taxon>
        <taxon>Bacteroidota</taxon>
        <taxon>Bacteroidia</taxon>
        <taxon>Bacteroidales</taxon>
        <taxon>Barnesiellaceae</taxon>
        <taxon>Barnesiella</taxon>
    </lineage>
</organism>
<name>A0A921SU46_9BACT</name>
<protein>
    <submittedName>
        <fullName evidence="2">Peroxiredoxin family protein</fullName>
    </submittedName>
</protein>
<dbReference type="InterPro" id="IPR036249">
    <property type="entry name" value="Thioredoxin-like_sf"/>
</dbReference>
<dbReference type="PROSITE" id="PS51352">
    <property type="entry name" value="THIOREDOXIN_2"/>
    <property type="match status" value="1"/>
</dbReference>
<comment type="caution">
    <text evidence="2">The sequence shown here is derived from an EMBL/GenBank/DDBJ whole genome shotgun (WGS) entry which is preliminary data.</text>
</comment>
<dbReference type="EMBL" id="DYUD01000012">
    <property type="protein sequence ID" value="HJG88580.1"/>
    <property type="molecule type" value="Genomic_DNA"/>
</dbReference>
<evidence type="ECO:0000259" key="1">
    <source>
        <dbReference type="PROSITE" id="PS51352"/>
    </source>
</evidence>
<dbReference type="Gene3D" id="3.40.30.10">
    <property type="entry name" value="Glutaredoxin"/>
    <property type="match status" value="1"/>
</dbReference>
<proteinExistence type="predicted"/>
<gene>
    <name evidence="2" type="ORF">K8U91_03765</name>
</gene>